<feature type="region of interest" description="Disordered" evidence="1">
    <location>
        <begin position="25"/>
        <end position="52"/>
    </location>
</feature>
<feature type="region of interest" description="Disordered" evidence="1">
    <location>
        <begin position="353"/>
        <end position="432"/>
    </location>
</feature>
<dbReference type="InterPro" id="IPR045801">
    <property type="entry name" value="MEKK4_N"/>
</dbReference>
<dbReference type="GO" id="GO:0000165">
    <property type="term" value="P:MAPK cascade"/>
    <property type="evidence" value="ECO:0007669"/>
    <property type="project" value="InterPro"/>
</dbReference>
<evidence type="ECO:0000259" key="2">
    <source>
        <dbReference type="Pfam" id="PF19431"/>
    </source>
</evidence>
<dbReference type="Proteomes" id="UP001233999">
    <property type="component" value="Unassembled WGS sequence"/>
</dbReference>
<dbReference type="AlphaFoldDB" id="A0AAD7ZS04"/>
<feature type="compositionally biased region" description="Polar residues" evidence="1">
    <location>
        <begin position="410"/>
        <end position="431"/>
    </location>
</feature>
<dbReference type="EMBL" id="JASPKZ010007249">
    <property type="protein sequence ID" value="KAJ9585799.1"/>
    <property type="molecule type" value="Genomic_DNA"/>
</dbReference>
<feature type="region of interest" description="Disordered" evidence="1">
    <location>
        <begin position="218"/>
        <end position="243"/>
    </location>
</feature>
<evidence type="ECO:0000256" key="1">
    <source>
        <dbReference type="SAM" id="MobiDB-lite"/>
    </source>
</evidence>
<keyword evidence="4" id="KW-1185">Reference proteome</keyword>
<reference evidence="3" key="1">
    <citation type="journal article" date="2023" name="IScience">
        <title>Live-bearing cockroach genome reveals convergent evolutionary mechanisms linked to viviparity in insects and beyond.</title>
        <authorList>
            <person name="Fouks B."/>
            <person name="Harrison M.C."/>
            <person name="Mikhailova A.A."/>
            <person name="Marchal E."/>
            <person name="English S."/>
            <person name="Carruthers M."/>
            <person name="Jennings E.C."/>
            <person name="Chiamaka E.L."/>
            <person name="Frigard R.A."/>
            <person name="Pippel M."/>
            <person name="Attardo G.M."/>
            <person name="Benoit J.B."/>
            <person name="Bornberg-Bauer E."/>
            <person name="Tobe S.S."/>
        </authorList>
    </citation>
    <scope>NUCLEOTIDE SEQUENCE</scope>
    <source>
        <strain evidence="3">Stay&amp;Tobe</strain>
    </source>
</reference>
<sequence>MIQAKAKRRNTMDSIYFNELLEKSENTTEQEIEQPTRPENNKRNKRNMKLLRGSERDLKLDISSIDHAALNSEQNGDDRAESMPVITPQPAIKVETCNRFMSLTSKLVACRNLKKQGDVKLKTELSSDKRLEFYSVFSNLIRMGSADKQTDKNPRRHVIISREEHMWQNELKDLIWLELQAWHSDRTPMEQDEYLCKAREGVQDLLDDIMNFRFEKKEVSPPEPFDSGISGVGSTNSENRDDCCEPMNPSNRNSNYCMCSGCLSMYCHSCLEIQNQALKEVEKLLHRLEAAEALYPSSKSFGVQHPLYKCPQFVGRVKAMCLWYNMTKHHRLKMLIIGKIMYLHQPKNYSWPPVGPLNEDDPTLSSGRGTDTSEDSSYQDLRRTSRSGSIDGKPSRCRNRTVQFDLDASGSPSDSNNSNLSHGTNATSSSEGGMDFAEYTMDFYNASMLASMGSTFCVTKEATYPYRKYMEEVLKTRGLRKAIHFLEKLHSHVLQKAMITLEKPTRYKEADQINTLVEIEMTPPEITESDEEEELRRYGYWSPEAQSLGLPSYRSAFLFLSRIPLEMFHEFLRLRLEQKPVQPSVLSIRQLMRELKEGLRIAVLQRQRYLSLIQTVLWDKDQETRDLYEDVVNEFVKTMKAVLKVYLDYVQQWVMMVQQEGYQKNLLEEEWCFVKTTCPKIPGGEGMASDTFWRLVLMINITINGFDYDNDLFNWSDNLHAMLMVCREFQILFNETREKALKAIAFSKTLRKDLEDSNFKEGISPECNFVIAQSLEELKNETLTLRDDITETIQAAEETCDARDMLDVDDMEKASLLSRCRETLHQSYKFGFE</sequence>
<proteinExistence type="predicted"/>
<organism evidence="3 4">
    <name type="scientific">Diploptera punctata</name>
    <name type="common">Pacific beetle cockroach</name>
    <dbReference type="NCBI Taxonomy" id="6984"/>
    <lineage>
        <taxon>Eukaryota</taxon>
        <taxon>Metazoa</taxon>
        <taxon>Ecdysozoa</taxon>
        <taxon>Arthropoda</taxon>
        <taxon>Hexapoda</taxon>
        <taxon>Insecta</taxon>
        <taxon>Pterygota</taxon>
        <taxon>Neoptera</taxon>
        <taxon>Polyneoptera</taxon>
        <taxon>Dictyoptera</taxon>
        <taxon>Blattodea</taxon>
        <taxon>Blaberoidea</taxon>
        <taxon>Blaberidae</taxon>
        <taxon>Diplopterinae</taxon>
        <taxon>Diploptera</taxon>
    </lineage>
</organism>
<reference evidence="3" key="2">
    <citation type="submission" date="2023-05" db="EMBL/GenBank/DDBJ databases">
        <authorList>
            <person name="Fouks B."/>
        </authorList>
    </citation>
    <scope>NUCLEOTIDE SEQUENCE</scope>
    <source>
        <strain evidence="3">Stay&amp;Tobe</strain>
        <tissue evidence="3">Testes</tissue>
    </source>
</reference>
<feature type="compositionally biased region" description="Polar residues" evidence="1">
    <location>
        <begin position="363"/>
        <end position="379"/>
    </location>
</feature>
<gene>
    <name evidence="3" type="ORF">L9F63_002436</name>
</gene>
<evidence type="ECO:0000313" key="3">
    <source>
        <dbReference type="EMBL" id="KAJ9585799.1"/>
    </source>
</evidence>
<feature type="non-terminal residue" evidence="3">
    <location>
        <position position="833"/>
    </location>
</feature>
<comment type="caution">
    <text evidence="3">The sequence shown here is derived from an EMBL/GenBank/DDBJ whole genome shotgun (WGS) entry which is preliminary data.</text>
</comment>
<dbReference type="Pfam" id="PF19431">
    <property type="entry name" value="MEKK4_N"/>
    <property type="match status" value="1"/>
</dbReference>
<feature type="domain" description="Mitogen-activated protein kinase kinase kinase N-terminal" evidence="2">
    <location>
        <begin position="22"/>
        <end position="755"/>
    </location>
</feature>
<protein>
    <recommendedName>
        <fullName evidence="2">Mitogen-activated protein kinase kinase kinase N-terminal domain-containing protein</fullName>
    </recommendedName>
</protein>
<accession>A0AAD7ZS04</accession>
<name>A0AAD7ZS04_DIPPU</name>
<evidence type="ECO:0000313" key="4">
    <source>
        <dbReference type="Proteomes" id="UP001233999"/>
    </source>
</evidence>